<evidence type="ECO:0000313" key="1">
    <source>
        <dbReference type="EMBL" id="KYO30259.1"/>
    </source>
</evidence>
<gene>
    <name evidence="1" type="ORF">Y1Q_0022470</name>
</gene>
<dbReference type="AlphaFoldDB" id="A0A151N0S5"/>
<keyword evidence="2" id="KW-1185">Reference proteome</keyword>
<dbReference type="Proteomes" id="UP000050525">
    <property type="component" value="Unassembled WGS sequence"/>
</dbReference>
<comment type="caution">
    <text evidence="1">The sequence shown here is derived from an EMBL/GenBank/DDBJ whole genome shotgun (WGS) entry which is preliminary data.</text>
</comment>
<sequence>MSGGKRGSPAQHVAVKPEMLLPKLKALLASPCHCRIPPGAFQSTPRDPSVLQFNNAHYNTVPWGVISSRIKSSLLYFADLLPCSWREFIIWCL</sequence>
<name>A0A151N0S5_ALLMI</name>
<evidence type="ECO:0000313" key="2">
    <source>
        <dbReference type="Proteomes" id="UP000050525"/>
    </source>
</evidence>
<proteinExistence type="predicted"/>
<dbReference type="EMBL" id="AKHW03004278">
    <property type="protein sequence ID" value="KYO30259.1"/>
    <property type="molecule type" value="Genomic_DNA"/>
</dbReference>
<protein>
    <submittedName>
        <fullName evidence="1">Uncharacterized protein</fullName>
    </submittedName>
</protein>
<reference evidence="1 2" key="1">
    <citation type="journal article" date="2012" name="Genome Biol.">
        <title>Sequencing three crocodilian genomes to illuminate the evolution of archosaurs and amniotes.</title>
        <authorList>
            <person name="St John J.A."/>
            <person name="Braun E.L."/>
            <person name="Isberg S.R."/>
            <person name="Miles L.G."/>
            <person name="Chong A.Y."/>
            <person name="Gongora J."/>
            <person name="Dalzell P."/>
            <person name="Moran C."/>
            <person name="Bed'hom B."/>
            <person name="Abzhanov A."/>
            <person name="Burgess S.C."/>
            <person name="Cooksey A.M."/>
            <person name="Castoe T.A."/>
            <person name="Crawford N.G."/>
            <person name="Densmore L.D."/>
            <person name="Drew J.C."/>
            <person name="Edwards S.V."/>
            <person name="Faircloth B.C."/>
            <person name="Fujita M.K."/>
            <person name="Greenwold M.J."/>
            <person name="Hoffmann F.G."/>
            <person name="Howard J.M."/>
            <person name="Iguchi T."/>
            <person name="Janes D.E."/>
            <person name="Khan S.Y."/>
            <person name="Kohno S."/>
            <person name="de Koning A.J."/>
            <person name="Lance S.L."/>
            <person name="McCarthy F.M."/>
            <person name="McCormack J.E."/>
            <person name="Merchant M.E."/>
            <person name="Peterson D.G."/>
            <person name="Pollock D.D."/>
            <person name="Pourmand N."/>
            <person name="Raney B.J."/>
            <person name="Roessler K.A."/>
            <person name="Sanford J.R."/>
            <person name="Sawyer R.H."/>
            <person name="Schmidt C.J."/>
            <person name="Triplett E.W."/>
            <person name="Tuberville T.D."/>
            <person name="Venegas-Anaya M."/>
            <person name="Howard J.T."/>
            <person name="Jarvis E.D."/>
            <person name="Guillette L.J.Jr."/>
            <person name="Glenn T.C."/>
            <person name="Green R.E."/>
            <person name="Ray D.A."/>
        </authorList>
    </citation>
    <scope>NUCLEOTIDE SEQUENCE [LARGE SCALE GENOMIC DNA]</scope>
    <source>
        <strain evidence="1">KSC_2009_1</strain>
    </source>
</reference>
<organism evidence="1 2">
    <name type="scientific">Alligator mississippiensis</name>
    <name type="common">American alligator</name>
    <dbReference type="NCBI Taxonomy" id="8496"/>
    <lineage>
        <taxon>Eukaryota</taxon>
        <taxon>Metazoa</taxon>
        <taxon>Chordata</taxon>
        <taxon>Craniata</taxon>
        <taxon>Vertebrata</taxon>
        <taxon>Euteleostomi</taxon>
        <taxon>Archelosauria</taxon>
        <taxon>Archosauria</taxon>
        <taxon>Crocodylia</taxon>
        <taxon>Alligatoridae</taxon>
        <taxon>Alligatorinae</taxon>
        <taxon>Alligator</taxon>
    </lineage>
</organism>
<accession>A0A151N0S5</accession>